<protein>
    <recommendedName>
        <fullName evidence="5">MYND-type domain-containing protein</fullName>
    </recommendedName>
</protein>
<name>A0A0H2SHT0_9AGAM</name>
<keyword evidence="1" id="KW-0479">Metal-binding</keyword>
<dbReference type="OrthoDB" id="3040823at2759"/>
<dbReference type="InterPro" id="IPR002893">
    <property type="entry name" value="Znf_MYND"/>
</dbReference>
<dbReference type="Pfam" id="PF01753">
    <property type="entry name" value="zf-MYND"/>
    <property type="match status" value="1"/>
</dbReference>
<dbReference type="AlphaFoldDB" id="A0A0H2SHT0"/>
<gene>
    <name evidence="6" type="ORF">SCHPADRAFT_926464</name>
</gene>
<keyword evidence="2 4" id="KW-0863">Zinc-finger</keyword>
<dbReference type="Gene3D" id="6.10.140.2220">
    <property type="match status" value="1"/>
</dbReference>
<organism evidence="6 7">
    <name type="scientific">Schizopora paradoxa</name>
    <dbReference type="NCBI Taxonomy" id="27342"/>
    <lineage>
        <taxon>Eukaryota</taxon>
        <taxon>Fungi</taxon>
        <taxon>Dikarya</taxon>
        <taxon>Basidiomycota</taxon>
        <taxon>Agaricomycotina</taxon>
        <taxon>Agaricomycetes</taxon>
        <taxon>Hymenochaetales</taxon>
        <taxon>Schizoporaceae</taxon>
        <taxon>Schizopora</taxon>
    </lineage>
</organism>
<proteinExistence type="predicted"/>
<evidence type="ECO:0000313" key="6">
    <source>
        <dbReference type="EMBL" id="KLO16626.1"/>
    </source>
</evidence>
<keyword evidence="3" id="KW-0862">Zinc</keyword>
<accession>A0A0H2SHT0</accession>
<keyword evidence="7" id="KW-1185">Reference proteome</keyword>
<evidence type="ECO:0000256" key="2">
    <source>
        <dbReference type="ARBA" id="ARBA00022771"/>
    </source>
</evidence>
<dbReference type="SUPFAM" id="SSF144232">
    <property type="entry name" value="HIT/MYND zinc finger-like"/>
    <property type="match status" value="1"/>
</dbReference>
<dbReference type="EMBL" id="KQ085914">
    <property type="protein sequence ID" value="KLO16626.1"/>
    <property type="molecule type" value="Genomic_DNA"/>
</dbReference>
<feature type="domain" description="MYND-type" evidence="5">
    <location>
        <begin position="449"/>
        <end position="491"/>
    </location>
</feature>
<dbReference type="Proteomes" id="UP000053477">
    <property type="component" value="Unassembled WGS sequence"/>
</dbReference>
<dbReference type="STRING" id="27342.A0A0H2SHT0"/>
<evidence type="ECO:0000256" key="1">
    <source>
        <dbReference type="ARBA" id="ARBA00022723"/>
    </source>
</evidence>
<evidence type="ECO:0000259" key="5">
    <source>
        <dbReference type="PROSITE" id="PS50865"/>
    </source>
</evidence>
<evidence type="ECO:0000256" key="4">
    <source>
        <dbReference type="PROSITE-ProRule" id="PRU00134"/>
    </source>
</evidence>
<reference evidence="6 7" key="1">
    <citation type="submission" date="2015-04" db="EMBL/GenBank/DDBJ databases">
        <title>Complete genome sequence of Schizopora paradoxa KUC8140, a cosmopolitan wood degrader in East Asia.</title>
        <authorList>
            <consortium name="DOE Joint Genome Institute"/>
            <person name="Min B."/>
            <person name="Park H."/>
            <person name="Jang Y."/>
            <person name="Kim J.-J."/>
            <person name="Kim K.H."/>
            <person name="Pangilinan J."/>
            <person name="Lipzen A."/>
            <person name="Riley R."/>
            <person name="Grigoriev I.V."/>
            <person name="Spatafora J.W."/>
            <person name="Choi I.-G."/>
        </authorList>
    </citation>
    <scope>NUCLEOTIDE SEQUENCE [LARGE SCALE GENOMIC DNA]</scope>
    <source>
        <strain evidence="6 7">KUC8140</strain>
    </source>
</reference>
<evidence type="ECO:0000313" key="7">
    <source>
        <dbReference type="Proteomes" id="UP000053477"/>
    </source>
</evidence>
<evidence type="ECO:0000256" key="3">
    <source>
        <dbReference type="ARBA" id="ARBA00022833"/>
    </source>
</evidence>
<dbReference type="GO" id="GO:0008270">
    <property type="term" value="F:zinc ion binding"/>
    <property type="evidence" value="ECO:0007669"/>
    <property type="project" value="UniProtKB-KW"/>
</dbReference>
<sequence>MPPRHSTASSSSRAPKVKWRLQNFILSKREYEKLNTEVRERTTNVIRRASGGSIIDLTCLAIGVELGSVPATHRRKVFSLLLTFLADAESLFEKSGPLRPVYATFVLKALLGAGNCASLIAGDQSMDQELEDNWKAITRWVRLFCDNFKSKTEPFPETDVPYHDWYCSLAQALFAANAVMDHDRRRRLWSVSDARYGLYRLWGFGGADLHHQAVKMCSSVVGIVILHQMSDVEPANELVKFSGLGEEGVAHLCMARMIKSSSLGNVDDMRDDAYVLFALSTSRCDPLRSALLKKKAVPYLTRTFVQVANAKTIHENTKNLDFVEKFLMVFEHLVQPDGTVTYIVQSLRHGLLQGILQCGPLLDVLQPDIVAALKRIIGHILITYLSHHSILLAVLETLNDFDPKDIERLIGHTILKPLWMNFEQYILERSASKALFERCAQSDLSTSSCGTCGKRDVRDSLQKCAGCLVIHYCSKECQAKHWKEGGHRSNCKNFQESGGGWDRRDRRFSEFITVYDVQRHAEDLHRIAVQKYGLQQVPIGKTPPYGCSIDYQTVPPTLDVFRLEDEVGSQELSYFKAKNDRWDEAAETQGTEGFLVKTILPRGALTLGQILHGNTGLRGTHLWQRDRKALESTHGPPSRWCGVDKNGVSLRPVSDEIDSVINKIPLEKVRAFDYFRWGSHGQREEGRANVLDEIARIADSAKKKDLGKKIVVTFEFEPKS</sequence>
<dbReference type="PROSITE" id="PS50865">
    <property type="entry name" value="ZF_MYND_2"/>
    <property type="match status" value="1"/>
</dbReference>
<dbReference type="PROSITE" id="PS01360">
    <property type="entry name" value="ZF_MYND_1"/>
    <property type="match status" value="1"/>
</dbReference>
<dbReference type="InParanoid" id="A0A0H2SHT0"/>